<feature type="compositionally biased region" description="Polar residues" evidence="2">
    <location>
        <begin position="61"/>
        <end position="75"/>
    </location>
</feature>
<protein>
    <submittedName>
        <fullName evidence="5">Uncharacterized protein</fullName>
    </submittedName>
</protein>
<gene>
    <name evidence="5" type="ORF">Bca52824_016879</name>
</gene>
<comment type="caution">
    <text evidence="5">The sequence shown here is derived from an EMBL/GenBank/DDBJ whole genome shotgun (WGS) entry which is preliminary data.</text>
</comment>
<dbReference type="GO" id="GO:0005634">
    <property type="term" value="C:nucleus"/>
    <property type="evidence" value="ECO:0007669"/>
    <property type="project" value="TreeGrafter"/>
</dbReference>
<proteinExistence type="inferred from homology"/>
<dbReference type="InterPro" id="IPR053932">
    <property type="entry name" value="GeBP-like_DBD"/>
</dbReference>
<reference evidence="5 6" key="1">
    <citation type="submission" date="2020-02" db="EMBL/GenBank/DDBJ databases">
        <authorList>
            <person name="Ma Q."/>
            <person name="Huang Y."/>
            <person name="Song X."/>
            <person name="Pei D."/>
        </authorList>
    </citation>
    <scope>NUCLEOTIDE SEQUENCE [LARGE SCALE GENOMIC DNA]</scope>
    <source>
        <strain evidence="5">Sxm20200214</strain>
        <tissue evidence="5">Leaf</tissue>
    </source>
</reference>
<feature type="domain" description="Glabrous enhancer-binding protein-like C-terminal" evidence="4">
    <location>
        <begin position="263"/>
        <end position="321"/>
    </location>
</feature>
<evidence type="ECO:0000259" key="3">
    <source>
        <dbReference type="Pfam" id="PF04504"/>
    </source>
</evidence>
<feature type="region of interest" description="Disordered" evidence="2">
    <location>
        <begin position="1"/>
        <end position="106"/>
    </location>
</feature>
<dbReference type="OrthoDB" id="661680at2759"/>
<dbReference type="AlphaFoldDB" id="A0A8X7W5X6"/>
<accession>A0A8X7W5X6</accession>
<evidence type="ECO:0000313" key="5">
    <source>
        <dbReference type="EMBL" id="KAG2323666.1"/>
    </source>
</evidence>
<organism evidence="5 6">
    <name type="scientific">Brassica carinata</name>
    <name type="common">Ethiopian mustard</name>
    <name type="synonym">Abyssinian cabbage</name>
    <dbReference type="NCBI Taxonomy" id="52824"/>
    <lineage>
        <taxon>Eukaryota</taxon>
        <taxon>Viridiplantae</taxon>
        <taxon>Streptophyta</taxon>
        <taxon>Embryophyta</taxon>
        <taxon>Tracheophyta</taxon>
        <taxon>Spermatophyta</taxon>
        <taxon>Magnoliopsida</taxon>
        <taxon>eudicotyledons</taxon>
        <taxon>Gunneridae</taxon>
        <taxon>Pentapetalae</taxon>
        <taxon>rosids</taxon>
        <taxon>malvids</taxon>
        <taxon>Brassicales</taxon>
        <taxon>Brassicaceae</taxon>
        <taxon>Brassiceae</taxon>
        <taxon>Brassica</taxon>
    </lineage>
</organism>
<feature type="compositionally biased region" description="Polar residues" evidence="2">
    <location>
        <begin position="89"/>
        <end position="99"/>
    </location>
</feature>
<keyword evidence="6" id="KW-1185">Reference proteome</keyword>
<evidence type="ECO:0000256" key="1">
    <source>
        <dbReference type="ARBA" id="ARBA00010820"/>
    </source>
</evidence>
<feature type="compositionally biased region" description="Acidic residues" evidence="2">
    <location>
        <begin position="29"/>
        <end position="39"/>
    </location>
</feature>
<dbReference type="Proteomes" id="UP000886595">
    <property type="component" value="Unassembled WGS sequence"/>
</dbReference>
<feature type="domain" description="Glabrous enhancer-binding protein-like DBD" evidence="3">
    <location>
        <begin position="137"/>
        <end position="232"/>
    </location>
</feature>
<feature type="compositionally biased region" description="Low complexity" evidence="2">
    <location>
        <begin position="8"/>
        <end position="28"/>
    </location>
</feature>
<dbReference type="InterPro" id="IPR053933">
    <property type="entry name" value="GeBP-like_C"/>
</dbReference>
<dbReference type="Pfam" id="PF04504">
    <property type="entry name" value="GeBP-like_DBD"/>
    <property type="match status" value="1"/>
</dbReference>
<name>A0A8X7W5X6_BRACI</name>
<evidence type="ECO:0000313" key="6">
    <source>
        <dbReference type="Proteomes" id="UP000886595"/>
    </source>
</evidence>
<dbReference type="PANTHER" id="PTHR31662:SF58">
    <property type="entry name" value="(RAPE) HYPOTHETICAL PROTEIN"/>
    <property type="match status" value="1"/>
</dbReference>
<sequence>MDSPVVKPSADSSSKVEASSKPVTTENSSSDEEETDSETETEKEVETDSPAVKPLADSKIVETSSNPKATTNSLSEVEPDSSAVKPPADSNSVETSQKPATKKRHCEIGEGEAKRVKRASGDDDKKIVGQESKKNYFQRFWTEEDELTVLQGIIDYQNENGKSAFDDKITLYELLKESISFKVTKVQFLEKIRGLKKKYDNNHVKEKKKGAAPAFSKSHDLETYRLSKFVWGDECVMANAIEVDPPVLKLVEPAVKKQEFVSIVESMTRFGVDELVAKKGWIRLSSEDKKRLEEDWDALQLEELRFYSRKSGFIHDAVTKMV</sequence>
<dbReference type="EMBL" id="JAAMPC010000003">
    <property type="protein sequence ID" value="KAG2323666.1"/>
    <property type="molecule type" value="Genomic_DNA"/>
</dbReference>
<dbReference type="Pfam" id="PF22757">
    <property type="entry name" value="GeBP-like_C"/>
    <property type="match status" value="1"/>
</dbReference>
<dbReference type="GO" id="GO:0006355">
    <property type="term" value="P:regulation of DNA-templated transcription"/>
    <property type="evidence" value="ECO:0007669"/>
    <property type="project" value="InterPro"/>
</dbReference>
<dbReference type="InterPro" id="IPR007592">
    <property type="entry name" value="GEBP"/>
</dbReference>
<comment type="similarity">
    <text evidence="1">Belongs to the GeBP family.</text>
</comment>
<evidence type="ECO:0000256" key="2">
    <source>
        <dbReference type="SAM" id="MobiDB-lite"/>
    </source>
</evidence>
<dbReference type="PANTHER" id="PTHR31662">
    <property type="entry name" value="BNAANNG10740D PROTEIN-RELATED"/>
    <property type="match status" value="1"/>
</dbReference>
<evidence type="ECO:0000259" key="4">
    <source>
        <dbReference type="Pfam" id="PF22757"/>
    </source>
</evidence>